<dbReference type="Gene3D" id="1.10.3720.10">
    <property type="entry name" value="MetI-like"/>
    <property type="match status" value="1"/>
</dbReference>
<keyword evidence="2" id="KW-1003">Cell membrane</keyword>
<dbReference type="EMBL" id="JARTOI010000001">
    <property type="protein sequence ID" value="MDK5169082.1"/>
    <property type="molecule type" value="Genomic_DNA"/>
</dbReference>
<dbReference type="InterPro" id="IPR043429">
    <property type="entry name" value="ArtM/GltK/GlnP/TcyL/YhdX-like"/>
</dbReference>
<keyword evidence="9" id="KW-1185">Reference proteome</keyword>
<dbReference type="CDD" id="cd06261">
    <property type="entry name" value="TM_PBP2"/>
    <property type="match status" value="1"/>
</dbReference>
<feature type="transmembrane region" description="Helical" evidence="6">
    <location>
        <begin position="204"/>
        <end position="222"/>
    </location>
</feature>
<evidence type="ECO:0000256" key="5">
    <source>
        <dbReference type="ARBA" id="ARBA00023136"/>
    </source>
</evidence>
<keyword evidence="4 6" id="KW-1133">Transmembrane helix</keyword>
<feature type="transmembrane region" description="Helical" evidence="6">
    <location>
        <begin position="59"/>
        <end position="84"/>
    </location>
</feature>
<keyword evidence="2" id="KW-0997">Cell inner membrane</keyword>
<dbReference type="InterPro" id="IPR000515">
    <property type="entry name" value="MetI-like"/>
</dbReference>
<comment type="subcellular location">
    <subcellularLocation>
        <location evidence="1">Cell inner membrane</location>
        <topology evidence="1">Multi-pass membrane protein</topology>
    </subcellularLocation>
    <subcellularLocation>
        <location evidence="6">Cell membrane</location>
        <topology evidence="6">Multi-pass membrane protein</topology>
    </subcellularLocation>
</comment>
<evidence type="ECO:0000259" key="7">
    <source>
        <dbReference type="PROSITE" id="PS50928"/>
    </source>
</evidence>
<comment type="similarity">
    <text evidence="6">Belongs to the binding-protein-dependent transport system permease family.</text>
</comment>
<evidence type="ECO:0000256" key="3">
    <source>
        <dbReference type="ARBA" id="ARBA00022692"/>
    </source>
</evidence>
<dbReference type="PROSITE" id="PS50928">
    <property type="entry name" value="ABC_TM1"/>
    <property type="match status" value="1"/>
</dbReference>
<keyword evidence="5 6" id="KW-0472">Membrane</keyword>
<protein>
    <submittedName>
        <fullName evidence="8">Amino acid ABC transporter permease</fullName>
    </submittedName>
</protein>
<dbReference type="PANTHER" id="PTHR30614:SF42">
    <property type="entry name" value="GLUTAMATE_ASPARTATE IMPORT PERMEASE PROTEIN GLTJ"/>
    <property type="match status" value="1"/>
</dbReference>
<dbReference type="PANTHER" id="PTHR30614">
    <property type="entry name" value="MEMBRANE COMPONENT OF AMINO ACID ABC TRANSPORTER"/>
    <property type="match status" value="1"/>
</dbReference>
<dbReference type="Proteomes" id="UP001174748">
    <property type="component" value="Unassembled WGS sequence"/>
</dbReference>
<organism evidence="8 9">
    <name type="scientific">Serratia nevei</name>
    <dbReference type="NCBI Taxonomy" id="2703794"/>
    <lineage>
        <taxon>Bacteria</taxon>
        <taxon>Pseudomonadati</taxon>
        <taxon>Pseudomonadota</taxon>
        <taxon>Gammaproteobacteria</taxon>
        <taxon>Enterobacterales</taxon>
        <taxon>Yersiniaceae</taxon>
        <taxon>Serratia</taxon>
    </lineage>
</organism>
<evidence type="ECO:0000256" key="6">
    <source>
        <dbReference type="RuleBase" id="RU363032"/>
    </source>
</evidence>
<dbReference type="Pfam" id="PF00528">
    <property type="entry name" value="BPD_transp_1"/>
    <property type="match status" value="1"/>
</dbReference>
<evidence type="ECO:0000256" key="2">
    <source>
        <dbReference type="ARBA" id="ARBA00022519"/>
    </source>
</evidence>
<keyword evidence="3 6" id="KW-0812">Transmembrane</keyword>
<name>A0ABT7G5Q4_9GAMM</name>
<evidence type="ECO:0000313" key="9">
    <source>
        <dbReference type="Proteomes" id="UP001174748"/>
    </source>
</evidence>
<dbReference type="RefSeq" id="WP_285098046.1">
    <property type="nucleotide sequence ID" value="NZ_JARTOI010000001.1"/>
</dbReference>
<evidence type="ECO:0000313" key="8">
    <source>
        <dbReference type="EMBL" id="MDK5169082.1"/>
    </source>
</evidence>
<dbReference type="InterPro" id="IPR035906">
    <property type="entry name" value="MetI-like_sf"/>
</dbReference>
<reference evidence="8" key="1">
    <citation type="submission" date="2023-01" db="EMBL/GenBank/DDBJ databases">
        <title>Genomic dissection of endemic carbapenem resistance: metallo-beta-lactamase gene dissemination through clonal, plasmid and integron transfer pathways.</title>
        <authorList>
            <person name="Macesic N."/>
        </authorList>
    </citation>
    <scope>NUCLEOTIDE SEQUENCE</scope>
    <source>
        <strain evidence="8">CPO382</strain>
    </source>
</reference>
<accession>A0ABT7G5Q4</accession>
<gene>
    <name evidence="8" type="ORF">P9921_01065</name>
</gene>
<sequence length="231" mass="24840">MDFSFLNHTVGSGESQTYLGWILSGMGYTALVSVAAYLLALAIGVAIGALRTRTGPLSWAATAVFEFFSSIPLKVQMFFFYFVLPALLAPKFAETASPLTLSLTAAIGALGFFMGCRVSGHIYSAIRALADSQAQAAKALGLSTWQTYSLILIPQAIKNSLPALVNELLSTVKNSSIAGTIGLAELFYQCKRLNEFTAAVYEPFVLVLFGYLIINITLLLIMRSTEKAKLA</sequence>
<proteinExistence type="inferred from homology"/>
<keyword evidence="6" id="KW-0813">Transport</keyword>
<dbReference type="SUPFAM" id="SSF161098">
    <property type="entry name" value="MetI-like"/>
    <property type="match status" value="1"/>
</dbReference>
<evidence type="ECO:0000256" key="4">
    <source>
        <dbReference type="ARBA" id="ARBA00022989"/>
    </source>
</evidence>
<feature type="transmembrane region" description="Helical" evidence="6">
    <location>
        <begin position="96"/>
        <end position="118"/>
    </location>
</feature>
<feature type="domain" description="ABC transmembrane type-1" evidence="7">
    <location>
        <begin position="26"/>
        <end position="222"/>
    </location>
</feature>
<feature type="transmembrane region" description="Helical" evidence="6">
    <location>
        <begin position="20"/>
        <end position="47"/>
    </location>
</feature>
<comment type="caution">
    <text evidence="8">The sequence shown here is derived from an EMBL/GenBank/DDBJ whole genome shotgun (WGS) entry which is preliminary data.</text>
</comment>
<evidence type="ECO:0000256" key="1">
    <source>
        <dbReference type="ARBA" id="ARBA00004429"/>
    </source>
</evidence>